<organism evidence="1 2">
    <name type="scientific">Saccharolobus islandicus (strain HVE10/4)</name>
    <name type="common">Sulfolobus islandicus</name>
    <dbReference type="NCBI Taxonomy" id="930943"/>
    <lineage>
        <taxon>Archaea</taxon>
        <taxon>Thermoproteota</taxon>
        <taxon>Thermoprotei</taxon>
        <taxon>Sulfolobales</taxon>
        <taxon>Sulfolobaceae</taxon>
        <taxon>Saccharolobus</taxon>
    </lineage>
</organism>
<dbReference type="Proteomes" id="UP000006395">
    <property type="component" value="Chromosome"/>
</dbReference>
<dbReference type="KEGG" id="sih:SiH_1569"/>
<dbReference type="HOGENOM" id="CLU_461281_0_0_2"/>
<dbReference type="GeneID" id="12415645"/>
<name>F0NRB6_SACI0</name>
<accession>F0NRB6</accession>
<evidence type="ECO:0000313" key="2">
    <source>
        <dbReference type="Proteomes" id="UP000006395"/>
    </source>
</evidence>
<gene>
    <name evidence="1" type="ordered locus">SiH_1569</name>
</gene>
<dbReference type="EMBL" id="CP002426">
    <property type="protein sequence ID" value="ADX82917.1"/>
    <property type="molecule type" value="Genomic_DNA"/>
</dbReference>
<protein>
    <submittedName>
        <fullName evidence="1">Uncharacterized protein</fullName>
    </submittedName>
</protein>
<sequence>MADKSAYELKLGESKARAILIIGYYQEDLGIGYATYEDIVALSGRSLSRARNIVNEMLKDKELSELIKVQKSGKSVKLMLTQKGLEVYHILKNSIEKENIKLDSRNLIPEFDKMIYKDTKMKTIKSNDITIKISIDYVVPNLKLPDLVNKIIRELNNGEQLLVGVAVELANAAQTYAVENKGNKNILSDLTRTIINVPIHISRTLDTGLPPHIYATPMDIEKIKEKISLFSVWTRGVSLNDIINYAKEGEAYGIVKLYSSPHNIKDSVVEPIAGTGIDAVSRLIKQGFNVITAIPSRAWLPALSIYADITSRFPTVDEILNGEGNLTKLLLQHIGRDRYERWAEHMLGIRSHMKTRNLKELGAIDIFKINGEKRVLSLTAARHVLRNADHKNTESMLSEAEKRISKVLEDGGDKAKIILEIIKKGFVSEQEMDEIIKNTIGASDLSQITKIKWDISKLGFIVPVGTGYYSAWTISPIFEQEDETLRGIYVWADKELSEISSNDLDMLQKLIVREEISLESEIGSNIKKIAKLSSLFSKLEAMGIVTFDKDNLTVKLTNKPRSKVIFQTALIEKMLGVRLASLEPQKGDENGMISSMIEVIKSD</sequence>
<evidence type="ECO:0000313" key="1">
    <source>
        <dbReference type="EMBL" id="ADX82917.1"/>
    </source>
</evidence>
<reference evidence="1 2" key="1">
    <citation type="journal article" date="2011" name="J. Bacteriol.">
        <title>Genome analyses of icelandic strains of Sulfolobus islandicus, model organisms for genetic and virus-host interaction studies.</title>
        <authorList>
            <person name="Guo L."/>
            <person name="Brugger K."/>
            <person name="Liu C."/>
            <person name="Shah S.A."/>
            <person name="Zheng H."/>
            <person name="Zhu Y."/>
            <person name="Wang S."/>
            <person name="Lillestol R.K."/>
            <person name="Chen L."/>
            <person name="Frank J."/>
            <person name="Prangishvili D."/>
            <person name="Paulin L."/>
            <person name="She Q."/>
            <person name="Huang L."/>
            <person name="Garrett R.A."/>
        </authorList>
    </citation>
    <scope>NUCLEOTIDE SEQUENCE [LARGE SCALE GENOMIC DNA]</scope>
    <source>
        <strain evidence="1 2">HVE10/4</strain>
    </source>
</reference>
<proteinExistence type="predicted"/>
<keyword evidence="2" id="KW-1185">Reference proteome</keyword>
<dbReference type="AlphaFoldDB" id="F0NRB6"/>
<dbReference type="RefSeq" id="WP_014512738.1">
    <property type="nucleotide sequence ID" value="NC_017275.1"/>
</dbReference>